<comment type="caution">
    <text evidence="6">The sequence shown here is derived from an EMBL/GenBank/DDBJ whole genome shotgun (WGS) entry which is preliminary data.</text>
</comment>
<gene>
    <name evidence="6" type="ORF">NCCP602_08850</name>
</gene>
<dbReference type="InterPro" id="IPR015424">
    <property type="entry name" value="PyrdxlP-dep_Trfase"/>
</dbReference>
<dbReference type="PANTHER" id="PTHR43807:SF20">
    <property type="entry name" value="FI04487P"/>
    <property type="match status" value="1"/>
</dbReference>
<proteinExistence type="predicted"/>
<evidence type="ECO:0000256" key="1">
    <source>
        <dbReference type="ARBA" id="ARBA00001933"/>
    </source>
</evidence>
<keyword evidence="7" id="KW-1185">Reference proteome</keyword>
<dbReference type="RefSeq" id="WP_339391889.1">
    <property type="nucleotide sequence ID" value="NZ_BAAAAF010000002.1"/>
</dbReference>
<dbReference type="Gene3D" id="3.40.640.10">
    <property type="entry name" value="Type I PLP-dependent aspartate aminotransferase-like (Major domain)"/>
    <property type="match status" value="1"/>
</dbReference>
<dbReference type="InterPro" id="IPR004839">
    <property type="entry name" value="Aminotransferase_I/II_large"/>
</dbReference>
<reference evidence="6 7" key="1">
    <citation type="submission" date="2024-01" db="EMBL/GenBank/DDBJ databases">
        <title>Characterization of antibiotic resistant novel bacterial strains and their environmental applications.</title>
        <authorList>
            <person name="Manzoor S."/>
            <person name="Abbas S."/>
            <person name="Arshad M."/>
            <person name="Ahmed I."/>
        </authorList>
    </citation>
    <scope>NUCLEOTIDE SEQUENCE [LARGE SCALE GENOMIC DNA]</scope>
    <source>
        <strain evidence="6 7">NCCP-602</strain>
    </source>
</reference>
<dbReference type="Gene3D" id="3.90.1150.10">
    <property type="entry name" value="Aspartate Aminotransferase, domain 1"/>
    <property type="match status" value="1"/>
</dbReference>
<dbReference type="EMBL" id="BAAAAF010000002">
    <property type="protein sequence ID" value="GAA0034924.1"/>
    <property type="molecule type" value="Genomic_DNA"/>
</dbReference>
<dbReference type="InterPro" id="IPR015422">
    <property type="entry name" value="PyrdxlP-dep_Trfase_small"/>
</dbReference>
<dbReference type="PANTHER" id="PTHR43807">
    <property type="entry name" value="FI04487P"/>
    <property type="match status" value="1"/>
</dbReference>
<keyword evidence="2 6" id="KW-0032">Aminotransferase</keyword>
<dbReference type="CDD" id="cd00609">
    <property type="entry name" value="AAT_like"/>
    <property type="match status" value="1"/>
</dbReference>
<evidence type="ECO:0000256" key="3">
    <source>
        <dbReference type="ARBA" id="ARBA00022679"/>
    </source>
</evidence>
<evidence type="ECO:0000313" key="6">
    <source>
        <dbReference type="EMBL" id="GAA0034924.1"/>
    </source>
</evidence>
<evidence type="ECO:0000256" key="4">
    <source>
        <dbReference type="ARBA" id="ARBA00022898"/>
    </source>
</evidence>
<dbReference type="InterPro" id="IPR015421">
    <property type="entry name" value="PyrdxlP-dep_Trfase_major"/>
</dbReference>
<dbReference type="GO" id="GO:0008483">
    <property type="term" value="F:transaminase activity"/>
    <property type="evidence" value="ECO:0007669"/>
    <property type="project" value="UniProtKB-KW"/>
</dbReference>
<evidence type="ECO:0000313" key="7">
    <source>
        <dbReference type="Proteomes" id="UP001498238"/>
    </source>
</evidence>
<keyword evidence="3" id="KW-0808">Transferase</keyword>
<feature type="domain" description="Aminotransferase class I/classII large" evidence="5">
    <location>
        <begin position="45"/>
        <end position="402"/>
    </location>
</feature>
<protein>
    <submittedName>
        <fullName evidence="6">Pyridoxal phosphate-dependent aminotransferase</fullName>
    </submittedName>
</protein>
<evidence type="ECO:0000259" key="5">
    <source>
        <dbReference type="Pfam" id="PF00155"/>
    </source>
</evidence>
<accession>A0ABP3C5L3</accession>
<comment type="cofactor">
    <cofactor evidence="1">
        <name>pyridoxal 5'-phosphate</name>
        <dbReference type="ChEBI" id="CHEBI:597326"/>
    </cofactor>
</comment>
<organism evidence="6 7">
    <name type="scientific">Brevibacterium metallidurans</name>
    <dbReference type="NCBI Taxonomy" id="1482676"/>
    <lineage>
        <taxon>Bacteria</taxon>
        <taxon>Bacillati</taxon>
        <taxon>Actinomycetota</taxon>
        <taxon>Actinomycetes</taxon>
        <taxon>Micrococcales</taxon>
        <taxon>Brevibacteriaceae</taxon>
        <taxon>Brevibacterium</taxon>
    </lineage>
</organism>
<dbReference type="InterPro" id="IPR051326">
    <property type="entry name" value="Kynurenine-oxoglutarate_AT"/>
</dbReference>
<keyword evidence="4" id="KW-0663">Pyridoxal phosphate</keyword>
<dbReference type="Proteomes" id="UP001498238">
    <property type="component" value="Unassembled WGS sequence"/>
</dbReference>
<evidence type="ECO:0000256" key="2">
    <source>
        <dbReference type="ARBA" id="ARBA00022576"/>
    </source>
</evidence>
<name>A0ABP3C5L3_9MICO</name>
<sequence length="419" mass="43577">MSMPDLSRSPLWREMAEAAGLIGADGTISETIYGEMTRLAAETGAINLGQGAPGTDAPPALIEATAEAMRQGYNRYAPGQGHPALLEAVARQRARDFGQAVDTAQVLITCGATEGLTAAILALVPRGGTVVAFEPFYDSYPAAVAAAGGEFVTVPVLPDGDGFQPDWEAFAAAMATGPALVIVNSPHNPTGFVFSRADLARIGEAAEAVDAWILTDEVYEQLVLGEAEHVPPALAVADASRVVTVSSAGKSWNITGWKLGWVIAAPPVRAAIQAVKQFLTFTGGGPMQIGLARLLDSDDAFVSSNRRSLAERAGVLVPACEAVPGAVVSRPAAGYFTVVDFSALTGLDAFALNNLLAREHGLVGIPVPALCRAGTPAHAAYRSAIRYSFCKSPADVEEGAARFRTLAAAIEADPDLLRR</sequence>
<dbReference type="Pfam" id="PF00155">
    <property type="entry name" value="Aminotran_1_2"/>
    <property type="match status" value="1"/>
</dbReference>
<dbReference type="SUPFAM" id="SSF53383">
    <property type="entry name" value="PLP-dependent transferases"/>
    <property type="match status" value="1"/>
</dbReference>